<accession>A0A812IIR9</accession>
<dbReference type="GO" id="GO:0000949">
    <property type="term" value="P:aromatic amino acid family catabolic process to alcohol via Ehrlich pathway"/>
    <property type="evidence" value="ECO:0007669"/>
    <property type="project" value="TreeGrafter"/>
</dbReference>
<evidence type="ECO:0000256" key="4">
    <source>
        <dbReference type="ARBA" id="ARBA00022793"/>
    </source>
</evidence>
<reference evidence="14" key="1">
    <citation type="submission" date="2021-02" db="EMBL/GenBank/DDBJ databases">
        <authorList>
            <person name="Dougan E. K."/>
            <person name="Rhodes N."/>
            <person name="Thang M."/>
            <person name="Chan C."/>
        </authorList>
    </citation>
    <scope>NUCLEOTIDE SEQUENCE</scope>
</reference>
<comment type="caution">
    <text evidence="14">The sequence shown here is derived from an EMBL/GenBank/DDBJ whole genome shotgun (WGS) entry which is preliminary data.</text>
</comment>
<evidence type="ECO:0000256" key="2">
    <source>
        <dbReference type="ARBA" id="ARBA00007812"/>
    </source>
</evidence>
<organism evidence="14 15">
    <name type="scientific">Symbiodinium natans</name>
    <dbReference type="NCBI Taxonomy" id="878477"/>
    <lineage>
        <taxon>Eukaryota</taxon>
        <taxon>Sar</taxon>
        <taxon>Alveolata</taxon>
        <taxon>Dinophyceae</taxon>
        <taxon>Suessiales</taxon>
        <taxon>Symbiodiniaceae</taxon>
        <taxon>Symbiodinium</taxon>
    </lineage>
</organism>
<evidence type="ECO:0000256" key="7">
    <source>
        <dbReference type="ARBA" id="ARBA00023239"/>
    </source>
</evidence>
<keyword evidence="10" id="KW-0732">Signal</keyword>
<dbReference type="CDD" id="cd07038">
    <property type="entry name" value="TPP_PYR_PDC_IPDC_like"/>
    <property type="match status" value="1"/>
</dbReference>
<evidence type="ECO:0000256" key="5">
    <source>
        <dbReference type="ARBA" id="ARBA00022842"/>
    </source>
</evidence>
<dbReference type="InterPro" id="IPR012110">
    <property type="entry name" value="PDC/IPDC-like"/>
</dbReference>
<keyword evidence="7" id="KW-0456">Lyase</keyword>
<evidence type="ECO:0000256" key="3">
    <source>
        <dbReference type="ARBA" id="ARBA00022723"/>
    </source>
</evidence>
<feature type="region of interest" description="Disordered" evidence="9">
    <location>
        <begin position="89"/>
        <end position="114"/>
    </location>
</feature>
<dbReference type="InterPro" id="IPR011766">
    <property type="entry name" value="TPP_enzyme_TPP-bd"/>
</dbReference>
<feature type="domain" description="Thiamine pyrophosphate enzyme TPP-binding" evidence="12">
    <location>
        <begin position="833"/>
        <end position="967"/>
    </location>
</feature>
<dbReference type="AlphaFoldDB" id="A0A812IIR9"/>
<evidence type="ECO:0000256" key="8">
    <source>
        <dbReference type="RuleBase" id="RU362132"/>
    </source>
</evidence>
<keyword evidence="6 8" id="KW-0786">Thiamine pyrophosphate</keyword>
<evidence type="ECO:0000256" key="1">
    <source>
        <dbReference type="ARBA" id="ARBA00001964"/>
    </source>
</evidence>
<proteinExistence type="inferred from homology"/>
<evidence type="ECO:0000256" key="9">
    <source>
        <dbReference type="SAM" id="MobiDB-lite"/>
    </source>
</evidence>
<dbReference type="InterPro" id="IPR029061">
    <property type="entry name" value="THDP-binding"/>
</dbReference>
<evidence type="ECO:0000256" key="10">
    <source>
        <dbReference type="SAM" id="SignalP"/>
    </source>
</evidence>
<dbReference type="GO" id="GO:0000287">
    <property type="term" value="F:magnesium ion binding"/>
    <property type="evidence" value="ECO:0007669"/>
    <property type="project" value="InterPro"/>
</dbReference>
<dbReference type="Pfam" id="PF02776">
    <property type="entry name" value="TPP_enzyme_N"/>
    <property type="match status" value="1"/>
</dbReference>
<dbReference type="SUPFAM" id="SSF52518">
    <property type="entry name" value="Thiamin diphosphate-binding fold (THDP-binding)"/>
    <property type="match status" value="2"/>
</dbReference>
<evidence type="ECO:0000259" key="13">
    <source>
        <dbReference type="Pfam" id="PF02776"/>
    </source>
</evidence>
<comment type="cofactor">
    <cofactor evidence="1">
        <name>thiamine diphosphate</name>
        <dbReference type="ChEBI" id="CHEBI:58937"/>
    </cofactor>
</comment>
<gene>
    <name evidence="14" type="primary">pdcA</name>
    <name evidence="14" type="ORF">SNAT2548_LOCUS4768</name>
</gene>
<dbReference type="GO" id="GO:0030976">
    <property type="term" value="F:thiamine pyrophosphate binding"/>
    <property type="evidence" value="ECO:0007669"/>
    <property type="project" value="InterPro"/>
</dbReference>
<keyword evidence="15" id="KW-1185">Reference proteome</keyword>
<dbReference type="GO" id="GO:0005829">
    <property type="term" value="C:cytosol"/>
    <property type="evidence" value="ECO:0007669"/>
    <property type="project" value="TreeGrafter"/>
</dbReference>
<dbReference type="PANTHER" id="PTHR43452:SF30">
    <property type="entry name" value="PYRUVATE DECARBOXYLASE ISOZYME 1-RELATED"/>
    <property type="match status" value="1"/>
</dbReference>
<dbReference type="PROSITE" id="PS00187">
    <property type="entry name" value="TPP_ENZYMES"/>
    <property type="match status" value="1"/>
</dbReference>
<dbReference type="InterPro" id="IPR012000">
    <property type="entry name" value="Thiamin_PyroP_enz_cen_dom"/>
</dbReference>
<dbReference type="CDD" id="cd02005">
    <property type="entry name" value="TPP_PDC_IPDC"/>
    <property type="match status" value="1"/>
</dbReference>
<evidence type="ECO:0000256" key="6">
    <source>
        <dbReference type="ARBA" id="ARBA00023052"/>
    </source>
</evidence>
<dbReference type="OrthoDB" id="3970464at2759"/>
<dbReference type="InterPro" id="IPR047214">
    <property type="entry name" value="TPP_PDC_IPDC"/>
</dbReference>
<dbReference type="GO" id="GO:0004737">
    <property type="term" value="F:pyruvate decarboxylase activity"/>
    <property type="evidence" value="ECO:0007669"/>
    <property type="project" value="TreeGrafter"/>
</dbReference>
<feature type="domain" description="Thiamine pyrophosphate enzyme N-terminal TPP-binding" evidence="13">
    <location>
        <begin position="443"/>
        <end position="547"/>
    </location>
</feature>
<protein>
    <submittedName>
        <fullName evidence="14">PdcA protein</fullName>
    </submittedName>
</protein>
<dbReference type="Gene3D" id="3.40.50.970">
    <property type="match status" value="2"/>
</dbReference>
<dbReference type="PANTHER" id="PTHR43452">
    <property type="entry name" value="PYRUVATE DECARBOXYLASE"/>
    <property type="match status" value="1"/>
</dbReference>
<evidence type="ECO:0000259" key="12">
    <source>
        <dbReference type="Pfam" id="PF02775"/>
    </source>
</evidence>
<feature type="chain" id="PRO_5032844493" evidence="10">
    <location>
        <begin position="24"/>
        <end position="989"/>
    </location>
</feature>
<name>A0A812IIR9_9DINO</name>
<dbReference type="Gene3D" id="3.40.50.1220">
    <property type="entry name" value="TPP-binding domain"/>
    <property type="match status" value="1"/>
</dbReference>
<dbReference type="Pfam" id="PF00205">
    <property type="entry name" value="TPP_enzyme_M"/>
    <property type="match status" value="1"/>
</dbReference>
<evidence type="ECO:0000259" key="11">
    <source>
        <dbReference type="Pfam" id="PF00205"/>
    </source>
</evidence>
<dbReference type="SUPFAM" id="SSF52467">
    <property type="entry name" value="DHS-like NAD/FAD-binding domain"/>
    <property type="match status" value="1"/>
</dbReference>
<feature type="signal peptide" evidence="10">
    <location>
        <begin position="1"/>
        <end position="23"/>
    </location>
</feature>
<keyword evidence="5" id="KW-0460">Magnesium</keyword>
<keyword evidence="4" id="KW-0210">Decarboxylase</keyword>
<dbReference type="InterPro" id="IPR012001">
    <property type="entry name" value="Thiamin_PyroP_enz_TPP-bd_dom"/>
</dbReference>
<evidence type="ECO:0000313" key="14">
    <source>
        <dbReference type="EMBL" id="CAE7040235.1"/>
    </source>
</evidence>
<dbReference type="Pfam" id="PF02775">
    <property type="entry name" value="TPP_enzyme_C"/>
    <property type="match status" value="1"/>
</dbReference>
<keyword evidence="3" id="KW-0479">Metal-binding</keyword>
<dbReference type="InterPro" id="IPR029035">
    <property type="entry name" value="DHS-like_NAD/FAD-binding_dom"/>
</dbReference>
<dbReference type="Proteomes" id="UP000604046">
    <property type="component" value="Unassembled WGS sequence"/>
</dbReference>
<dbReference type="InterPro" id="IPR000399">
    <property type="entry name" value="TPP-bd_CS"/>
</dbReference>
<dbReference type="InterPro" id="IPR047213">
    <property type="entry name" value="TPP_PYR_PDC_IPDC-like"/>
</dbReference>
<comment type="similarity">
    <text evidence="2 8">Belongs to the TPP enzyme family.</text>
</comment>
<dbReference type="EMBL" id="CAJNDS010000295">
    <property type="protein sequence ID" value="CAE7040235.1"/>
    <property type="molecule type" value="Genomic_DNA"/>
</dbReference>
<sequence length="989" mass="108625">MGRALICVVFFAMWLALLLYTQGGSISVVAGTSRDIFIPLVESREDSHESPNLLQSYAKMDSADASTPEMLPQSSEVLVPVVPVAPAPVASKPMKPRGPEALPAQPARPAKPGKSRLAYARFPKTGSRYAISHFRRAVQELAVIPEHQAVKAVGVAANEFLLGSVRNPCTSYLSLWAFQSEAQRRAGVMADLRKRDPEAFLRLRGQNAADGFTGPEDVRRFRNWIRFMSHPEYPKVKLGLLSGRFHGKYLSRDPDMDMRDNAFLVRGLSGEAAAETAEAIRAASVSELADCWLHTESLESDIKRCLRNFEGLGGKARAFSLVQWSRLGADNGQHGTSKHGGCEIFFDEATATWAQAKLVYELDGPLFEKFGYDTCCGHAIPPASTVSCFCFLLQWWGWCRLATEVCGQRFPQCHTVPTLGSSIPSVRFPACISPGTMSQQTSVSAFLISRIQELGVQHVFGIPGDYVLPFFDELIKEGSPVKHVGTCNELNAAYLADGYSRVKGFGVAAVTYGPGAFNAVNAVAGAYDAHVPLLLISGAPQTARYRQGNKLLLHHAVGSDLDATIRVFTPITAAAARIDAVEEAIPTVDWLLRVALDQKRPVYLEIPFDMQKAQIQVPDPLNYQPPCSDEQALHRVVEQVARVVNSAGKVGVLVGVFIDREGLQQVAEDMLSATKLPFATTFDQKAGYLEYLPNCLGFYQGGISAQAVRDATEGADILLTLGMPRTEFTLGFLTHDFKEDRMIELGYDAVNLQGEVVHGVYLRQLLPLLAQKIIPRAEELVEDSFPFTYTKHRAGPEDRPLTVDFMYPELAHFVQEGDIVTGNTGGYINLSRMRMKKGNTTAGPTNWASLGNVFPISVGMAFAAPERRIVCLEGDGSFQMTGMELGTVLRHNLNFLLIILNNAGYTAERAIHPERDDSYNDIQVWNYHLLPEALGGRPGSNGVDVLTESQFTEALAAYEFGKGLHVVNARLDKMDIPSFFREMSDMLRH</sequence>
<evidence type="ECO:0000313" key="15">
    <source>
        <dbReference type="Proteomes" id="UP000604046"/>
    </source>
</evidence>
<feature type="domain" description="Thiamine pyrophosphate enzyme central" evidence="11">
    <location>
        <begin position="637"/>
        <end position="754"/>
    </location>
</feature>